<keyword evidence="1" id="KW-0677">Repeat</keyword>
<dbReference type="NCBIfam" id="TIGR00756">
    <property type="entry name" value="PPR"/>
    <property type="match status" value="1"/>
</dbReference>
<dbReference type="InterPro" id="IPR046960">
    <property type="entry name" value="PPR_At4g14850-like_plant"/>
</dbReference>
<dbReference type="InterPro" id="IPR046848">
    <property type="entry name" value="E_motif"/>
</dbReference>
<dbReference type="AlphaFoldDB" id="A0A0E0CPM2"/>
<dbReference type="Gene3D" id="1.25.40.10">
    <property type="entry name" value="Tetratricopeptide repeat domain"/>
    <property type="match status" value="1"/>
</dbReference>
<dbReference type="PANTHER" id="PTHR47926:SF452">
    <property type="entry name" value="PENTATRICOPEPTIDE REPEAT-CONTAINING PROTEIN"/>
    <property type="match status" value="1"/>
</dbReference>
<reference evidence="3" key="2">
    <citation type="submission" date="2018-05" db="EMBL/GenBank/DDBJ databases">
        <title>OmerRS3 (Oryza meridionalis Reference Sequence Version 3).</title>
        <authorList>
            <person name="Zhang J."/>
            <person name="Kudrna D."/>
            <person name="Lee S."/>
            <person name="Talag J."/>
            <person name="Welchert J."/>
            <person name="Wing R.A."/>
        </authorList>
    </citation>
    <scope>NUCLEOTIDE SEQUENCE [LARGE SCALE GENOMIC DNA]</scope>
    <source>
        <strain evidence="3">cv. OR44</strain>
    </source>
</reference>
<reference evidence="3" key="1">
    <citation type="submission" date="2015-04" db="UniProtKB">
        <authorList>
            <consortium name="EnsemblPlants"/>
        </authorList>
    </citation>
    <scope>IDENTIFICATION</scope>
</reference>
<organism evidence="3">
    <name type="scientific">Oryza meridionalis</name>
    <dbReference type="NCBI Taxonomy" id="40149"/>
    <lineage>
        <taxon>Eukaryota</taxon>
        <taxon>Viridiplantae</taxon>
        <taxon>Streptophyta</taxon>
        <taxon>Embryophyta</taxon>
        <taxon>Tracheophyta</taxon>
        <taxon>Spermatophyta</taxon>
        <taxon>Magnoliopsida</taxon>
        <taxon>Liliopsida</taxon>
        <taxon>Poales</taxon>
        <taxon>Poaceae</taxon>
        <taxon>BOP clade</taxon>
        <taxon>Oryzoideae</taxon>
        <taxon>Oryzeae</taxon>
        <taxon>Oryzinae</taxon>
        <taxon>Oryza</taxon>
    </lineage>
</organism>
<evidence type="ECO:0000313" key="4">
    <source>
        <dbReference type="Proteomes" id="UP000008021"/>
    </source>
</evidence>
<evidence type="ECO:0008006" key="5">
    <source>
        <dbReference type="Google" id="ProtNLM"/>
    </source>
</evidence>
<proteinExistence type="predicted"/>
<protein>
    <recommendedName>
        <fullName evidence="5">Pentacotripeptide-repeat region of PRORP domain-containing protein</fullName>
    </recommendedName>
</protein>
<evidence type="ECO:0000256" key="2">
    <source>
        <dbReference type="ARBA" id="ARBA00022946"/>
    </source>
</evidence>
<dbReference type="GO" id="GO:0003723">
    <property type="term" value="F:RNA binding"/>
    <property type="evidence" value="ECO:0007669"/>
    <property type="project" value="InterPro"/>
</dbReference>
<dbReference type="GO" id="GO:0099402">
    <property type="term" value="P:plant organ development"/>
    <property type="evidence" value="ECO:0007669"/>
    <property type="project" value="UniProtKB-ARBA"/>
</dbReference>
<dbReference type="FunFam" id="1.25.40.10:FF:000158">
    <property type="entry name" value="pentatricopeptide repeat-containing protein At2g33680"/>
    <property type="match status" value="1"/>
</dbReference>
<dbReference type="STRING" id="40149.A0A0E0CPM2"/>
<dbReference type="Gramene" id="OMERI02G26640.1">
    <property type="protein sequence ID" value="OMERI02G26640.1"/>
    <property type="gene ID" value="OMERI02G26640"/>
</dbReference>
<dbReference type="InterPro" id="IPR002885">
    <property type="entry name" value="PPR_rpt"/>
</dbReference>
<dbReference type="Pfam" id="PF01535">
    <property type="entry name" value="PPR"/>
    <property type="match status" value="1"/>
</dbReference>
<evidence type="ECO:0000313" key="3">
    <source>
        <dbReference type="EnsemblPlants" id="OMERI02G26640.1"/>
    </source>
</evidence>
<dbReference type="Pfam" id="PF20431">
    <property type="entry name" value="E_motif"/>
    <property type="match status" value="1"/>
</dbReference>
<dbReference type="PANTHER" id="PTHR47926">
    <property type="entry name" value="PENTATRICOPEPTIDE REPEAT-CONTAINING PROTEIN"/>
    <property type="match status" value="1"/>
</dbReference>
<keyword evidence="2" id="KW-0809">Transit peptide</keyword>
<dbReference type="EnsemblPlants" id="OMERI02G26640.1">
    <property type="protein sequence ID" value="OMERI02G26640.1"/>
    <property type="gene ID" value="OMERI02G26640"/>
</dbReference>
<accession>A0A0E0CPM2</accession>
<dbReference type="HOGENOM" id="CLU_1055157_0_0_1"/>
<keyword evidence="4" id="KW-1185">Reference proteome</keyword>
<sequence length="264" mass="29742">MHGFYINVLEMFKQMEEESIQPDELTFSTVLTACNHAGLVKDCWRMFNSMTSVYSVLPQEEYYGCMVDLLGRAGHLEDGYKFIKLSTLKDKSTIFCALLSACKTHRNTQLALAISKELLEHGPQKLGIYALISEVYAQEGQWNEFTNTRARANLSGLKKHPGSSFIESMEQGMNGLLPLHEEQKRTTAHLTSLSSQIGPKSKAITLLSGYLAESNWAVIIQEMGENTPQWFLRYEKNMFDTEELDGSDVVSNLECHPVCSHCPT</sequence>
<dbReference type="InterPro" id="IPR011990">
    <property type="entry name" value="TPR-like_helical_dom_sf"/>
</dbReference>
<dbReference type="GO" id="GO:0009451">
    <property type="term" value="P:RNA modification"/>
    <property type="evidence" value="ECO:0007669"/>
    <property type="project" value="InterPro"/>
</dbReference>
<dbReference type="Proteomes" id="UP000008021">
    <property type="component" value="Chromosome 2"/>
</dbReference>
<evidence type="ECO:0000256" key="1">
    <source>
        <dbReference type="ARBA" id="ARBA00022737"/>
    </source>
</evidence>
<name>A0A0E0CPM2_9ORYZ</name>